<dbReference type="GO" id="GO:0016301">
    <property type="term" value="F:kinase activity"/>
    <property type="evidence" value="ECO:0007669"/>
    <property type="project" value="UniProtKB-KW"/>
</dbReference>
<dbReference type="InterPro" id="IPR011712">
    <property type="entry name" value="Sig_transdc_His_kin_sub3_dim/P"/>
</dbReference>
<feature type="transmembrane region" description="Helical" evidence="4">
    <location>
        <begin position="36"/>
        <end position="54"/>
    </location>
</feature>
<dbReference type="PANTHER" id="PTHR24421">
    <property type="entry name" value="NITRATE/NITRITE SENSOR PROTEIN NARX-RELATED"/>
    <property type="match status" value="1"/>
</dbReference>
<accession>A0ABX2EET7</accession>
<dbReference type="Proteomes" id="UP000737171">
    <property type="component" value="Unassembled WGS sequence"/>
</dbReference>
<dbReference type="Pfam" id="PF07730">
    <property type="entry name" value="HisKA_3"/>
    <property type="match status" value="1"/>
</dbReference>
<dbReference type="CDD" id="cd16917">
    <property type="entry name" value="HATPase_UhpB-NarQ-NarX-like"/>
    <property type="match status" value="1"/>
</dbReference>
<organism evidence="6 7">
    <name type="scientific">Pseudaquabacterium terrae</name>
    <dbReference type="NCBI Taxonomy" id="2732868"/>
    <lineage>
        <taxon>Bacteria</taxon>
        <taxon>Pseudomonadati</taxon>
        <taxon>Pseudomonadota</taxon>
        <taxon>Betaproteobacteria</taxon>
        <taxon>Burkholderiales</taxon>
        <taxon>Sphaerotilaceae</taxon>
        <taxon>Pseudaquabacterium</taxon>
    </lineage>
</organism>
<keyword evidence="4" id="KW-1133">Transmembrane helix</keyword>
<feature type="transmembrane region" description="Helical" evidence="4">
    <location>
        <begin position="12"/>
        <end position="30"/>
    </location>
</feature>
<protein>
    <submittedName>
        <fullName evidence="6">Sensor histidine kinase</fullName>
    </submittedName>
</protein>
<dbReference type="InterPro" id="IPR050482">
    <property type="entry name" value="Sensor_HK_TwoCompSys"/>
</dbReference>
<comment type="caution">
    <text evidence="6">The sequence shown here is derived from an EMBL/GenBank/DDBJ whole genome shotgun (WGS) entry which is preliminary data.</text>
</comment>
<evidence type="ECO:0000256" key="3">
    <source>
        <dbReference type="ARBA" id="ARBA00023012"/>
    </source>
</evidence>
<dbReference type="RefSeq" id="WP_173122201.1">
    <property type="nucleotide sequence ID" value="NZ_JABRWJ010000002.1"/>
</dbReference>
<dbReference type="Gene3D" id="1.20.5.1930">
    <property type="match status" value="1"/>
</dbReference>
<keyword evidence="4" id="KW-0472">Membrane</keyword>
<evidence type="ECO:0000259" key="5">
    <source>
        <dbReference type="PROSITE" id="PS50109"/>
    </source>
</evidence>
<keyword evidence="1" id="KW-0808">Transferase</keyword>
<keyword evidence="4" id="KW-0812">Transmembrane</keyword>
<keyword evidence="7" id="KW-1185">Reference proteome</keyword>
<evidence type="ECO:0000256" key="2">
    <source>
        <dbReference type="ARBA" id="ARBA00022777"/>
    </source>
</evidence>
<keyword evidence="2 6" id="KW-0418">Kinase</keyword>
<proteinExistence type="predicted"/>
<dbReference type="Pfam" id="PF02518">
    <property type="entry name" value="HATPase_c"/>
    <property type="match status" value="1"/>
</dbReference>
<dbReference type="InterPro" id="IPR003594">
    <property type="entry name" value="HATPase_dom"/>
</dbReference>
<feature type="domain" description="Histidine kinase" evidence="5">
    <location>
        <begin position="105"/>
        <end position="298"/>
    </location>
</feature>
<evidence type="ECO:0000256" key="4">
    <source>
        <dbReference type="SAM" id="Phobius"/>
    </source>
</evidence>
<dbReference type="InterPro" id="IPR036890">
    <property type="entry name" value="HATPase_C_sf"/>
</dbReference>
<dbReference type="SMART" id="SM00387">
    <property type="entry name" value="HATPase_c"/>
    <property type="match status" value="1"/>
</dbReference>
<keyword evidence="3" id="KW-0902">Two-component regulatory system</keyword>
<sequence length="308" mass="33471">MATNLLSVLERRPFTAPLVVVTTVLLLFLLASEGSYSVAALSAASLIALVLFLRQTAALARQQREAQQLVQSANDRLQFDVTQRTAQLTDLTQHLQTAREDERNRLARELHDELGSLLTSARLDAARIKSRLAGSAPDAQERLAHLVETLNSIGAMKARIIENLRPSALTLLGLATALQILCREFTEVSDIEVHCAIEPIRLRPNAELVVYRLVQEAVNNITKYAQARNVWIKLALNQDEVQASVRDDGIGFDPHTATRAAYGLVGMRFRVEAEGGTLAIESSPGQGALILMSLPVSTLAAAAAVDPL</sequence>
<name>A0ABX2EET7_9BURK</name>
<dbReference type="EMBL" id="JABRWJ010000002">
    <property type="protein sequence ID" value="NRF67118.1"/>
    <property type="molecule type" value="Genomic_DNA"/>
</dbReference>
<dbReference type="InterPro" id="IPR005467">
    <property type="entry name" value="His_kinase_dom"/>
</dbReference>
<evidence type="ECO:0000256" key="1">
    <source>
        <dbReference type="ARBA" id="ARBA00022679"/>
    </source>
</evidence>
<dbReference type="Gene3D" id="3.30.565.10">
    <property type="entry name" value="Histidine kinase-like ATPase, C-terminal domain"/>
    <property type="match status" value="1"/>
</dbReference>
<evidence type="ECO:0000313" key="7">
    <source>
        <dbReference type="Proteomes" id="UP000737171"/>
    </source>
</evidence>
<dbReference type="SUPFAM" id="SSF55874">
    <property type="entry name" value="ATPase domain of HSP90 chaperone/DNA topoisomerase II/histidine kinase"/>
    <property type="match status" value="1"/>
</dbReference>
<reference evidence="6 7" key="1">
    <citation type="submission" date="2020-05" db="EMBL/GenBank/DDBJ databases">
        <title>Aquincola sp. isolate from soil.</title>
        <authorList>
            <person name="Han J."/>
            <person name="Kim D.-U."/>
        </authorList>
    </citation>
    <scope>NUCLEOTIDE SEQUENCE [LARGE SCALE GENOMIC DNA]</scope>
    <source>
        <strain evidence="6 7">S2</strain>
    </source>
</reference>
<gene>
    <name evidence="6" type="ORF">HLB44_09005</name>
</gene>
<dbReference type="PROSITE" id="PS50109">
    <property type="entry name" value="HIS_KIN"/>
    <property type="match status" value="1"/>
</dbReference>
<evidence type="ECO:0000313" key="6">
    <source>
        <dbReference type="EMBL" id="NRF67118.1"/>
    </source>
</evidence>